<dbReference type="Pfam" id="PF10237">
    <property type="entry name" value="N6-adenineMlase"/>
    <property type="match status" value="1"/>
</dbReference>
<comment type="similarity">
    <text evidence="5">Belongs to the class I-like SAM-binding methyltransferase superfamily. EFM5 family.</text>
</comment>
<keyword evidence="2 5" id="KW-0963">Cytoplasm</keyword>
<evidence type="ECO:0000313" key="6">
    <source>
        <dbReference type="EMBL" id="KAH3660470.1"/>
    </source>
</evidence>
<dbReference type="PANTHER" id="PTHR13200">
    <property type="entry name" value="EEF1A LYSINE METHYLTRANSFERASE 1"/>
    <property type="match status" value="1"/>
</dbReference>
<dbReference type="InterPro" id="IPR041370">
    <property type="entry name" value="Mlase_EEF1AKMT1/ZCCHC4"/>
</dbReference>
<evidence type="ECO:0000256" key="1">
    <source>
        <dbReference type="ARBA" id="ARBA00004496"/>
    </source>
</evidence>
<reference evidence="6" key="2">
    <citation type="submission" date="2021-01" db="EMBL/GenBank/DDBJ databases">
        <authorList>
            <person name="Schikora-Tamarit M.A."/>
        </authorList>
    </citation>
    <scope>NUCLEOTIDE SEQUENCE</scope>
    <source>
        <strain evidence="6">CBS6075</strain>
    </source>
</reference>
<comment type="subcellular location">
    <subcellularLocation>
        <location evidence="1 5">Cytoplasm</location>
    </subcellularLocation>
</comment>
<dbReference type="GO" id="GO:0016279">
    <property type="term" value="F:protein-lysine N-methyltransferase activity"/>
    <property type="evidence" value="ECO:0007669"/>
    <property type="project" value="UniProtKB-UniRule"/>
</dbReference>
<comment type="caution">
    <text evidence="6">The sequence shown here is derived from an EMBL/GenBank/DDBJ whole genome shotgun (WGS) entry which is preliminary data.</text>
</comment>
<evidence type="ECO:0000256" key="3">
    <source>
        <dbReference type="ARBA" id="ARBA00022603"/>
    </source>
</evidence>
<dbReference type="GO" id="GO:0005737">
    <property type="term" value="C:cytoplasm"/>
    <property type="evidence" value="ECO:0007669"/>
    <property type="project" value="UniProtKB-SubCell"/>
</dbReference>
<gene>
    <name evidence="5" type="primary">EFM5</name>
    <name evidence="6" type="ORF">OGAPHI_007056</name>
</gene>
<protein>
    <recommendedName>
        <fullName evidence="5">Protein-lysine N-methyltransferase EFM5</fullName>
        <ecNumber evidence="5">2.1.1.-</ecNumber>
    </recommendedName>
    <alternativeName>
        <fullName evidence="5">Elongation factor methyltransferase 5</fullName>
    </alternativeName>
</protein>
<dbReference type="GO" id="GO:0032259">
    <property type="term" value="P:methylation"/>
    <property type="evidence" value="ECO:0007669"/>
    <property type="project" value="UniProtKB-KW"/>
</dbReference>
<dbReference type="AlphaFoldDB" id="A0A9P8T035"/>
<evidence type="ECO:0000313" key="7">
    <source>
        <dbReference type="Proteomes" id="UP000769157"/>
    </source>
</evidence>
<evidence type="ECO:0000256" key="5">
    <source>
        <dbReference type="HAMAP-Rule" id="MF_03187"/>
    </source>
</evidence>
<evidence type="ECO:0000256" key="4">
    <source>
        <dbReference type="ARBA" id="ARBA00022679"/>
    </source>
</evidence>
<organism evidence="6 7">
    <name type="scientific">Ogataea philodendri</name>
    <dbReference type="NCBI Taxonomy" id="1378263"/>
    <lineage>
        <taxon>Eukaryota</taxon>
        <taxon>Fungi</taxon>
        <taxon>Dikarya</taxon>
        <taxon>Ascomycota</taxon>
        <taxon>Saccharomycotina</taxon>
        <taxon>Pichiomycetes</taxon>
        <taxon>Pichiales</taxon>
        <taxon>Pichiaceae</taxon>
        <taxon>Ogataea</taxon>
    </lineage>
</organism>
<sequence length="231" mass="26619">METALTEFKNEEKERLERFTALSHQAEEDFTARSTLSIDDFKEDWQLSQFWYSDETANILADELLDGADSETTICVVSAPSVYAAIKLRDPLELPTKRIFLLEFDRRFEVLSGSKYFGFFDYNHPLELPEHLVGKCDRLLIDPPFLEEDCQRKSAIAAKSLLCNDKSQKTKAAKSRYRLMSCTGERMADVVRSCYPDLKMTSFFPEHKNGLSNEFRCYASFEGNSWSFSDS</sequence>
<evidence type="ECO:0000256" key="2">
    <source>
        <dbReference type="ARBA" id="ARBA00022490"/>
    </source>
</evidence>
<dbReference type="InterPro" id="IPR019369">
    <property type="entry name" value="Efm5/EEF1AKMT1"/>
</dbReference>
<keyword evidence="7" id="KW-1185">Reference proteome</keyword>
<name>A0A9P8T035_9ASCO</name>
<keyword evidence="4 5" id="KW-0808">Transferase</keyword>
<proteinExistence type="inferred from homology"/>
<dbReference type="Proteomes" id="UP000769157">
    <property type="component" value="Unassembled WGS sequence"/>
</dbReference>
<dbReference type="EC" id="2.1.1.-" evidence="5"/>
<keyword evidence="3 5" id="KW-0489">Methyltransferase</keyword>
<accession>A0A9P8T035</accession>
<dbReference type="HAMAP" id="MF_03187">
    <property type="entry name" value="Methyltr_EFM5"/>
    <property type="match status" value="1"/>
</dbReference>
<dbReference type="EMBL" id="JAEUBE010000504">
    <property type="protein sequence ID" value="KAH3660470.1"/>
    <property type="molecule type" value="Genomic_DNA"/>
</dbReference>
<comment type="function">
    <text evidence="5">S-adenosyl-L-methionine-dependent protein-lysine N-methyltransferase that trimethylates elongation factor 1-alpha at 'Lys-79'.</text>
</comment>
<dbReference type="PANTHER" id="PTHR13200:SF0">
    <property type="entry name" value="EEF1A LYSINE METHYLTRANSFERASE 1"/>
    <property type="match status" value="1"/>
</dbReference>
<dbReference type="OrthoDB" id="206354at2759"/>
<reference evidence="6" key="1">
    <citation type="journal article" date="2021" name="Open Biol.">
        <title>Shared evolutionary footprints suggest mitochondrial oxidative damage underlies multiple complex I losses in fungi.</title>
        <authorList>
            <person name="Schikora-Tamarit M.A."/>
            <person name="Marcet-Houben M."/>
            <person name="Nosek J."/>
            <person name="Gabaldon T."/>
        </authorList>
    </citation>
    <scope>NUCLEOTIDE SEQUENCE</scope>
    <source>
        <strain evidence="6">CBS6075</strain>
    </source>
</reference>